<dbReference type="Gene3D" id="3.40.1360.10">
    <property type="match status" value="1"/>
</dbReference>
<dbReference type="SUPFAM" id="SSF56731">
    <property type="entry name" value="DNA primase core"/>
    <property type="match status" value="1"/>
</dbReference>
<dbReference type="EMBL" id="BARW01001094">
    <property type="protein sequence ID" value="GAI72130.1"/>
    <property type="molecule type" value="Genomic_DNA"/>
</dbReference>
<gene>
    <name evidence="1" type="ORF">S12H4_03764</name>
</gene>
<dbReference type="CDD" id="cd01029">
    <property type="entry name" value="TOPRIM_primases"/>
    <property type="match status" value="1"/>
</dbReference>
<sequence length="359" mass="41362">MIVEGEKDVENLRRMGFTATTSPMGAGKWKASYNKYLKDKEVILIPDHDQPGYLHCQRIGQSLRGIAVKIKWLKLPGLEEKEDISDWIEKEKGNTKERLLQLIKEAPDFTLKKHEEKSGKPINPILKARTKTIVPNLIHLVGDQGRTKYLFYKNGQLLIEDYFITEDKRYSPKQNLPIKILNPNIIKRSFNLDITRLATEIDAFIKSYLEMPLDSDYLVLAMWVFHTYLIEKFNTTPILYFYGVKETGKSRAGEVLSELAFRAQRLTSLTEATLFRSVELFKPSLIIDEIKLLGKGGNQGLADLIKTTYKRGLKVSRINLNKYGEDQIEYYDTFTPLVICTTESIPDIIESRCILFIMQ</sequence>
<dbReference type="AlphaFoldDB" id="X1S9M3"/>
<comment type="caution">
    <text evidence="1">The sequence shown here is derived from an EMBL/GenBank/DDBJ whole genome shotgun (WGS) entry which is preliminary data.</text>
</comment>
<reference evidence="1" key="1">
    <citation type="journal article" date="2014" name="Front. Microbiol.">
        <title>High frequency of phylogenetically diverse reductive dehalogenase-homologous genes in deep subseafloor sedimentary metagenomes.</title>
        <authorList>
            <person name="Kawai M."/>
            <person name="Futagami T."/>
            <person name="Toyoda A."/>
            <person name="Takaki Y."/>
            <person name="Nishi S."/>
            <person name="Hori S."/>
            <person name="Arai W."/>
            <person name="Tsubouchi T."/>
            <person name="Morono Y."/>
            <person name="Uchiyama I."/>
            <person name="Ito T."/>
            <person name="Fujiyama A."/>
            <person name="Inagaki F."/>
            <person name="Takami H."/>
        </authorList>
    </citation>
    <scope>NUCLEOTIDE SEQUENCE</scope>
    <source>
        <strain evidence="1">Expedition CK06-06</strain>
    </source>
</reference>
<evidence type="ECO:0000313" key="1">
    <source>
        <dbReference type="EMBL" id="GAI72130.1"/>
    </source>
</evidence>
<feature type="non-terminal residue" evidence="1">
    <location>
        <position position="359"/>
    </location>
</feature>
<dbReference type="InterPro" id="IPR034154">
    <property type="entry name" value="TOPRIM_DnaG/twinkle"/>
</dbReference>
<protein>
    <submittedName>
        <fullName evidence="1">Uncharacterized protein</fullName>
    </submittedName>
</protein>
<proteinExistence type="predicted"/>
<name>X1S9M3_9ZZZZ</name>
<organism evidence="1">
    <name type="scientific">marine sediment metagenome</name>
    <dbReference type="NCBI Taxonomy" id="412755"/>
    <lineage>
        <taxon>unclassified sequences</taxon>
        <taxon>metagenomes</taxon>
        <taxon>ecological metagenomes</taxon>
    </lineage>
</organism>
<accession>X1S9M3</accession>